<dbReference type="OrthoDB" id="722566at2759"/>
<dbReference type="InterPro" id="IPR036047">
    <property type="entry name" value="F-box-like_dom_sf"/>
</dbReference>
<name>A0A4R0RHC6_9APHY</name>
<dbReference type="SMART" id="SM00256">
    <property type="entry name" value="FBOX"/>
    <property type="match status" value="1"/>
</dbReference>
<feature type="compositionally biased region" description="Polar residues" evidence="1">
    <location>
        <begin position="1"/>
        <end position="11"/>
    </location>
</feature>
<dbReference type="PROSITE" id="PS50181">
    <property type="entry name" value="FBOX"/>
    <property type="match status" value="1"/>
</dbReference>
<proteinExistence type="predicted"/>
<dbReference type="AlphaFoldDB" id="A0A4R0RHC6"/>
<gene>
    <name evidence="3" type="primary">FBXO31_1</name>
    <name evidence="3" type="ORF">EIP91_000922</name>
</gene>
<accession>A0A4R0RHC6</accession>
<dbReference type="GO" id="GO:0016567">
    <property type="term" value="P:protein ubiquitination"/>
    <property type="evidence" value="ECO:0007669"/>
    <property type="project" value="UniProtKB-UniPathway"/>
</dbReference>
<keyword evidence="4" id="KW-1185">Reference proteome</keyword>
<comment type="caution">
    <text evidence="3">The sequence shown here is derived from an EMBL/GenBank/DDBJ whole genome shotgun (WGS) entry which is preliminary data.</text>
</comment>
<dbReference type="EMBL" id="RWJN01000121">
    <property type="protein sequence ID" value="TCD66786.1"/>
    <property type="molecule type" value="Genomic_DNA"/>
</dbReference>
<dbReference type="InterPro" id="IPR001810">
    <property type="entry name" value="F-box_dom"/>
</dbReference>
<feature type="region of interest" description="Disordered" evidence="1">
    <location>
        <begin position="1"/>
        <end position="24"/>
    </location>
</feature>
<reference evidence="3 4" key="1">
    <citation type="submission" date="2018-11" db="EMBL/GenBank/DDBJ databases">
        <title>Genome assembly of Steccherinum ochraceum LE-BIN_3174, the white-rot fungus of the Steccherinaceae family (The Residual Polyporoid clade, Polyporales, Basidiomycota).</title>
        <authorList>
            <person name="Fedorova T.V."/>
            <person name="Glazunova O.A."/>
            <person name="Landesman E.O."/>
            <person name="Moiseenko K.V."/>
            <person name="Psurtseva N.V."/>
            <person name="Savinova O.S."/>
            <person name="Shakhova N.V."/>
            <person name="Tyazhelova T.V."/>
            <person name="Vasina D.V."/>
        </authorList>
    </citation>
    <scope>NUCLEOTIDE SEQUENCE [LARGE SCALE GENOMIC DNA]</scope>
    <source>
        <strain evidence="3 4">LE-BIN_3174</strain>
    </source>
</reference>
<protein>
    <submittedName>
        <fullName evidence="3">F-box protein 31</fullName>
    </submittedName>
</protein>
<organism evidence="3 4">
    <name type="scientific">Steccherinum ochraceum</name>
    <dbReference type="NCBI Taxonomy" id="92696"/>
    <lineage>
        <taxon>Eukaryota</taxon>
        <taxon>Fungi</taxon>
        <taxon>Dikarya</taxon>
        <taxon>Basidiomycota</taxon>
        <taxon>Agaricomycotina</taxon>
        <taxon>Agaricomycetes</taxon>
        <taxon>Polyporales</taxon>
        <taxon>Steccherinaceae</taxon>
        <taxon>Steccherinum</taxon>
    </lineage>
</organism>
<dbReference type="Proteomes" id="UP000292702">
    <property type="component" value="Unassembled WGS sequence"/>
</dbReference>
<feature type="domain" description="F-box" evidence="2">
    <location>
        <begin position="23"/>
        <end position="69"/>
    </location>
</feature>
<sequence>MLLSPSSATQMKDQHATDTERPSGGLSSLPLELLFHILTFLPAQDIIDFLSTARSFHALASNESVWQELCSRYGLHDLAPFRIHDPNRSFFTVYTKLLHPYGPLLGLWASDNPFLGSVLEFRILTAEESKKGKWEGIICEVWRFWKPSESDDEGDDEDEDDEQELLLPDYYETLRIQLLPPDPPGYEPPALQPSYDGRFLIPVRHNGTKVTWAIHNEFGENDPAIYRDSLDEPIRLNCAHEQEFYIRNTPPDSDVKPSLHPPFPPPFLELHPPNDELRFPRFDEIEEEPLDHTEFLARFPWNDGADWRVFYAKPIDQEEPTTPQSISILPPFTVRLSERFWQVVQPFRRSGITDVRQDLNNQFSMWSPDPEEIPFKSHFFPIPSSPSSSSPSSSSNNLTVTEHDLEWTPQDLDGVWLCMYPRDDVQVVYLKWEEASSEVQAWKLTGDLHVPRGAVGWQFSTTAELDVAEYKQMLREMVIEVGSSPTLKIYEGSGVVAELGFLDATRKTIPLWAVVTSRDSISLRRYPGRDVSSEDQIHAGLRRSYAWDSEWDSESEKDATE</sequence>
<evidence type="ECO:0000313" key="4">
    <source>
        <dbReference type="Proteomes" id="UP000292702"/>
    </source>
</evidence>
<dbReference type="UniPathway" id="UPA00143"/>
<dbReference type="Gene3D" id="1.20.1280.50">
    <property type="match status" value="1"/>
</dbReference>
<dbReference type="SUPFAM" id="SSF81383">
    <property type="entry name" value="F-box domain"/>
    <property type="match status" value="1"/>
</dbReference>
<dbReference type="Pfam" id="PF12014">
    <property type="entry name" value="Cyclin_D1_bind"/>
    <property type="match status" value="1"/>
</dbReference>
<evidence type="ECO:0000256" key="1">
    <source>
        <dbReference type="SAM" id="MobiDB-lite"/>
    </source>
</evidence>
<dbReference type="Pfam" id="PF12937">
    <property type="entry name" value="F-box-like"/>
    <property type="match status" value="1"/>
</dbReference>
<feature type="compositionally biased region" description="Basic and acidic residues" evidence="1">
    <location>
        <begin position="12"/>
        <end position="21"/>
    </location>
</feature>
<evidence type="ECO:0000313" key="3">
    <source>
        <dbReference type="EMBL" id="TCD66786.1"/>
    </source>
</evidence>
<evidence type="ECO:0000259" key="2">
    <source>
        <dbReference type="PROSITE" id="PS50181"/>
    </source>
</evidence>